<sequence>MTFEVTCQRITFGVGSESTTGGRGGGGSVGGFALPWAGGGEGPGTAGWLLGDGIAQRPEKSAPARLSTPEVGRNGKVLAISGVYLA</sequence>
<protein>
    <submittedName>
        <fullName evidence="1">Uncharacterized protein</fullName>
    </submittedName>
</protein>
<accession>A0ABY9WII2</accession>
<name>A0ABY9WII2_9BACT</name>
<dbReference type="Proteomes" id="UP001611383">
    <property type="component" value="Chromosome"/>
</dbReference>
<organism evidence="1 2">
    <name type="scientific">Archangium minus</name>
    <dbReference type="NCBI Taxonomy" id="83450"/>
    <lineage>
        <taxon>Bacteria</taxon>
        <taxon>Pseudomonadati</taxon>
        <taxon>Myxococcota</taxon>
        <taxon>Myxococcia</taxon>
        <taxon>Myxococcales</taxon>
        <taxon>Cystobacterineae</taxon>
        <taxon>Archangiaceae</taxon>
        <taxon>Archangium</taxon>
    </lineage>
</organism>
<evidence type="ECO:0000313" key="2">
    <source>
        <dbReference type="Proteomes" id="UP001611383"/>
    </source>
</evidence>
<keyword evidence="2" id="KW-1185">Reference proteome</keyword>
<gene>
    <name evidence="1" type="ORF">F0U60_05480</name>
</gene>
<evidence type="ECO:0000313" key="1">
    <source>
        <dbReference type="EMBL" id="WNG43607.1"/>
    </source>
</evidence>
<dbReference type="EMBL" id="CP043494">
    <property type="protein sequence ID" value="WNG43607.1"/>
    <property type="molecule type" value="Genomic_DNA"/>
</dbReference>
<proteinExistence type="predicted"/>
<reference evidence="1 2" key="1">
    <citation type="submission" date="2019-08" db="EMBL/GenBank/DDBJ databases">
        <title>Archangium and Cystobacter genomes.</title>
        <authorList>
            <person name="Chen I.-C.K."/>
            <person name="Wielgoss S."/>
        </authorList>
    </citation>
    <scope>NUCLEOTIDE SEQUENCE [LARGE SCALE GENOMIC DNA]</scope>
    <source>
        <strain evidence="1 2">Cbm 6</strain>
    </source>
</reference>